<gene>
    <name evidence="3" type="ORF">G5I_04955</name>
</gene>
<reference evidence="3" key="1">
    <citation type="submission" date="2011-02" db="EMBL/GenBank/DDBJ databases">
        <title>The genome of the leaf-cutting ant Acromyrmex echinatior suggests key adaptations to social evolution and fungus farming.</title>
        <authorList>
            <person name="Nygaard S."/>
            <person name="Zhang G."/>
        </authorList>
    </citation>
    <scope>NUCLEOTIDE SEQUENCE</scope>
</reference>
<dbReference type="OrthoDB" id="7607349at2759"/>
<feature type="region of interest" description="Disordered" evidence="1">
    <location>
        <begin position="215"/>
        <end position="308"/>
    </location>
</feature>
<feature type="compositionally biased region" description="Acidic residues" evidence="1">
    <location>
        <begin position="269"/>
        <end position="278"/>
    </location>
</feature>
<evidence type="ECO:0000313" key="4">
    <source>
        <dbReference type="Proteomes" id="UP000007755"/>
    </source>
</evidence>
<evidence type="ECO:0000256" key="2">
    <source>
        <dbReference type="SAM" id="SignalP"/>
    </source>
</evidence>
<evidence type="ECO:0000256" key="1">
    <source>
        <dbReference type="SAM" id="MobiDB-lite"/>
    </source>
</evidence>
<sequence length="402" mass="45242">MGSLIIVLIAFAVYCSEVYCDTLPTKVAKPEDIVLLERNNGSHATIEKGRTFWKNLSLSKRKPTKVVELRNLDNINSDISKRKGRFLSSLAFLTGLSFGGLATAASSTMKNIAKIPQMLSINLGSSKTSPYFAAYYSQYPYAPLLPYPLIYPNAFGLAPMIDAAKPQTSQNDLTPQVINLFDNRPNDIAENNEDYTDAETSNVGNGADDRIRLRAEADRNAEEKNTIRGCKEGQRRRANVKGTAREREYLHENAADMRASSNFRRDQNSEDQTEEPDDTSNKPTTMRPNITTTPDNANTTHHHHHHHHHIFPGYYGGYPQNIHHVDLTTSHPYSQIGYNAPYEQPNNFYQDDKYNVYQSFNPSLSAPFPSDQPHEFASTNYNRVYPSGYPPLNISDGFTPLK</sequence>
<feature type="compositionally biased region" description="Polar residues" evidence="1">
    <location>
        <begin position="281"/>
        <end position="299"/>
    </location>
</feature>
<keyword evidence="4" id="KW-1185">Reference proteome</keyword>
<proteinExistence type="predicted"/>
<feature type="region of interest" description="Disordered" evidence="1">
    <location>
        <begin position="188"/>
        <end position="207"/>
    </location>
</feature>
<feature type="compositionally biased region" description="Basic and acidic residues" evidence="1">
    <location>
        <begin position="243"/>
        <end position="255"/>
    </location>
</feature>
<feature type="signal peptide" evidence="2">
    <location>
        <begin position="1"/>
        <end position="20"/>
    </location>
</feature>
<evidence type="ECO:0000313" key="3">
    <source>
        <dbReference type="EMBL" id="EGI66482.1"/>
    </source>
</evidence>
<dbReference type="STRING" id="103372.F4WH03"/>
<dbReference type="EMBL" id="GL888148">
    <property type="protein sequence ID" value="EGI66482.1"/>
    <property type="molecule type" value="Genomic_DNA"/>
</dbReference>
<name>F4WH03_ACREC</name>
<accession>F4WH03</accession>
<protein>
    <submittedName>
        <fullName evidence="3">Uncharacterized protein</fullName>
    </submittedName>
</protein>
<organism evidence="4">
    <name type="scientific">Acromyrmex echinatior</name>
    <name type="common">Panamanian leafcutter ant</name>
    <name type="synonym">Acromyrmex octospinosus echinatior</name>
    <dbReference type="NCBI Taxonomy" id="103372"/>
    <lineage>
        <taxon>Eukaryota</taxon>
        <taxon>Metazoa</taxon>
        <taxon>Ecdysozoa</taxon>
        <taxon>Arthropoda</taxon>
        <taxon>Hexapoda</taxon>
        <taxon>Insecta</taxon>
        <taxon>Pterygota</taxon>
        <taxon>Neoptera</taxon>
        <taxon>Endopterygota</taxon>
        <taxon>Hymenoptera</taxon>
        <taxon>Apocrita</taxon>
        <taxon>Aculeata</taxon>
        <taxon>Formicoidea</taxon>
        <taxon>Formicidae</taxon>
        <taxon>Myrmicinae</taxon>
        <taxon>Acromyrmex</taxon>
    </lineage>
</organism>
<keyword evidence="2" id="KW-0732">Signal</keyword>
<dbReference type="InParanoid" id="F4WH03"/>
<dbReference type="AlphaFoldDB" id="F4WH03"/>
<feature type="compositionally biased region" description="Basic and acidic residues" evidence="1">
    <location>
        <begin position="215"/>
        <end position="235"/>
    </location>
</feature>
<dbReference type="Proteomes" id="UP000007755">
    <property type="component" value="Unassembled WGS sequence"/>
</dbReference>
<feature type="chain" id="PRO_5003318651" evidence="2">
    <location>
        <begin position="21"/>
        <end position="402"/>
    </location>
</feature>